<dbReference type="AlphaFoldDB" id="A0A852WSQ3"/>
<gene>
    <name evidence="2" type="ORF">BJY17_001713</name>
</gene>
<dbReference type="RefSeq" id="WP_179550990.1">
    <property type="nucleotide sequence ID" value="NZ_JACCFI010000001.1"/>
</dbReference>
<evidence type="ECO:0000313" key="2">
    <source>
        <dbReference type="EMBL" id="NYG20966.1"/>
    </source>
</evidence>
<keyword evidence="1" id="KW-0732">Signal</keyword>
<evidence type="ECO:0008006" key="4">
    <source>
        <dbReference type="Google" id="ProtNLM"/>
    </source>
</evidence>
<proteinExistence type="predicted"/>
<keyword evidence="3" id="KW-1185">Reference proteome</keyword>
<dbReference type="PROSITE" id="PS51257">
    <property type="entry name" value="PROKAR_LIPOPROTEIN"/>
    <property type="match status" value="1"/>
</dbReference>
<evidence type="ECO:0000256" key="1">
    <source>
        <dbReference type="SAM" id="SignalP"/>
    </source>
</evidence>
<feature type="signal peptide" evidence="1">
    <location>
        <begin position="1"/>
        <end position="21"/>
    </location>
</feature>
<reference evidence="2 3" key="1">
    <citation type="submission" date="2020-07" db="EMBL/GenBank/DDBJ databases">
        <title>Sequencing the genomes of 1000 actinobacteria strains.</title>
        <authorList>
            <person name="Klenk H.-P."/>
        </authorList>
    </citation>
    <scope>NUCLEOTIDE SEQUENCE [LARGE SCALE GENOMIC DNA]</scope>
    <source>
        <strain evidence="2 3">DSM 8598</strain>
    </source>
</reference>
<sequence>MRRAAPLALVAALALAGCSQAPPEVPPTPSHFDLGDLDPSQIDGNGLWLLTGPDAAGEIVDAVAAVGAVEYSGTFTELTAATAEADPARGRTVAVEYRGRPGDFAAKITAGGLSLDVVTVGGHTYLRGNAAYAAQLGIPELEQGYVCAAAGDGLADQWSPFLRPADLVSALLGASGSVSVARPPADAELLEVVVGGETAPAGVMHVQRVGAPLPTDFAAGDPSGDGSFTFGAWGEQLDVEAPADPVRDCDASE</sequence>
<feature type="chain" id="PRO_5032722754" description="Lipoprotein" evidence="1">
    <location>
        <begin position="22"/>
        <end position="253"/>
    </location>
</feature>
<dbReference type="EMBL" id="JACCFI010000001">
    <property type="protein sequence ID" value="NYG20966.1"/>
    <property type="molecule type" value="Genomic_DNA"/>
</dbReference>
<organism evidence="2 3">
    <name type="scientific">Agromyces hippuratus</name>
    <dbReference type="NCBI Taxonomy" id="286438"/>
    <lineage>
        <taxon>Bacteria</taxon>
        <taxon>Bacillati</taxon>
        <taxon>Actinomycetota</taxon>
        <taxon>Actinomycetes</taxon>
        <taxon>Micrococcales</taxon>
        <taxon>Microbacteriaceae</taxon>
        <taxon>Agromyces</taxon>
    </lineage>
</organism>
<dbReference type="Proteomes" id="UP000549066">
    <property type="component" value="Unassembled WGS sequence"/>
</dbReference>
<comment type="caution">
    <text evidence="2">The sequence shown here is derived from an EMBL/GenBank/DDBJ whole genome shotgun (WGS) entry which is preliminary data.</text>
</comment>
<accession>A0A852WSQ3</accession>
<name>A0A852WSQ3_9MICO</name>
<evidence type="ECO:0000313" key="3">
    <source>
        <dbReference type="Proteomes" id="UP000549066"/>
    </source>
</evidence>
<protein>
    <recommendedName>
        <fullName evidence="4">Lipoprotein</fullName>
    </recommendedName>
</protein>